<evidence type="ECO:0000313" key="1">
    <source>
        <dbReference type="EMBL" id="VAW64798.1"/>
    </source>
</evidence>
<reference evidence="1" key="1">
    <citation type="submission" date="2018-06" db="EMBL/GenBank/DDBJ databases">
        <authorList>
            <person name="Zhirakovskaya E."/>
        </authorList>
    </citation>
    <scope>NUCLEOTIDE SEQUENCE</scope>
</reference>
<gene>
    <name evidence="1" type="ORF">MNBD_GAMMA10-1394</name>
</gene>
<proteinExistence type="predicted"/>
<organism evidence="1">
    <name type="scientific">hydrothermal vent metagenome</name>
    <dbReference type="NCBI Taxonomy" id="652676"/>
    <lineage>
        <taxon>unclassified sequences</taxon>
        <taxon>metagenomes</taxon>
        <taxon>ecological metagenomes</taxon>
    </lineage>
</organism>
<evidence type="ECO:0008006" key="2">
    <source>
        <dbReference type="Google" id="ProtNLM"/>
    </source>
</evidence>
<protein>
    <recommendedName>
        <fullName evidence="2">Lipoprotein</fullName>
    </recommendedName>
</protein>
<dbReference type="PROSITE" id="PS51257">
    <property type="entry name" value="PROKAR_LIPOPROTEIN"/>
    <property type="match status" value="1"/>
</dbReference>
<dbReference type="AlphaFoldDB" id="A0A3B0X975"/>
<sequence length="212" mass="24523">MLNKNCIIIFLSYILSGCSAVDIVETNDPHMKIEQALLLINSNRPIPADKLIVQAIRIFKESNDSIGLVRAYRLRGDFLISSQVENNENFFNKYGFILDGKIYDNRHEKAIDYFIITKNLIKADKRNLYSALTQIHMKLAKTYSDHTNNHKEVCDNLETSKKYYNIRDKSIPDNLLVTLVFGHKSYNEFYKEFNTKHHCKAGLNETSSLIIP</sequence>
<dbReference type="EMBL" id="UOFJ01000149">
    <property type="protein sequence ID" value="VAW64798.1"/>
    <property type="molecule type" value="Genomic_DNA"/>
</dbReference>
<accession>A0A3B0X975</accession>
<name>A0A3B0X975_9ZZZZ</name>